<dbReference type="InterPro" id="IPR007507">
    <property type="entry name" value="Glycos_transf_N"/>
</dbReference>
<keyword evidence="9" id="KW-1133">Transmembrane helix</keyword>
<evidence type="ECO:0000256" key="3">
    <source>
        <dbReference type="ARBA" id="ARBA00019077"/>
    </source>
</evidence>
<accession>A0A5K8A608</accession>
<evidence type="ECO:0000256" key="2">
    <source>
        <dbReference type="ARBA" id="ARBA00012621"/>
    </source>
</evidence>
<keyword evidence="4 9" id="KW-0808">Transferase</keyword>
<feature type="active site" description="Proton acceptor" evidence="7">
    <location>
        <position position="67"/>
    </location>
</feature>
<dbReference type="Gene3D" id="3.40.50.11720">
    <property type="entry name" value="3-Deoxy-D-manno-octulosonic-acid transferase, N-terminal domain"/>
    <property type="match status" value="1"/>
</dbReference>
<dbReference type="EMBL" id="AP021879">
    <property type="protein sequence ID" value="BBO87824.1"/>
    <property type="molecule type" value="Genomic_DNA"/>
</dbReference>
<dbReference type="Pfam" id="PF13524">
    <property type="entry name" value="Glyco_trans_1_2"/>
    <property type="match status" value="1"/>
</dbReference>
<evidence type="ECO:0000256" key="1">
    <source>
        <dbReference type="ARBA" id="ARBA00004713"/>
    </source>
</evidence>
<gene>
    <name evidence="12" type="primary">kdtA</name>
    <name evidence="12" type="ORF">DSCOOX_10040</name>
</gene>
<dbReference type="GO" id="GO:0043842">
    <property type="term" value="F:Kdo transferase activity"/>
    <property type="evidence" value="ECO:0007669"/>
    <property type="project" value="UniProtKB-EC"/>
</dbReference>
<evidence type="ECO:0000313" key="13">
    <source>
        <dbReference type="Proteomes" id="UP000422108"/>
    </source>
</evidence>
<evidence type="ECO:0000256" key="4">
    <source>
        <dbReference type="ARBA" id="ARBA00022679"/>
    </source>
</evidence>
<keyword evidence="13" id="KW-1185">Reference proteome</keyword>
<protein>
    <recommendedName>
        <fullName evidence="3 9">3-deoxy-D-manno-octulosonic acid transferase</fullName>
        <shortName evidence="9">Kdo transferase</shortName>
        <ecNumber evidence="2 9">2.4.99.12</ecNumber>
    </recommendedName>
    <alternativeName>
        <fullName evidence="5 9">Lipid IV(A) 3-deoxy-D-manno-octulosonic acid transferase</fullName>
    </alternativeName>
</protein>
<evidence type="ECO:0000256" key="5">
    <source>
        <dbReference type="ARBA" id="ARBA00031445"/>
    </source>
</evidence>
<keyword evidence="9" id="KW-0472">Membrane</keyword>
<keyword evidence="9" id="KW-0448">Lipopolysaccharide biosynthesis</keyword>
<evidence type="ECO:0000259" key="10">
    <source>
        <dbReference type="Pfam" id="PF04413"/>
    </source>
</evidence>
<reference evidence="12 13" key="1">
    <citation type="submission" date="2019-11" db="EMBL/GenBank/DDBJ databases">
        <title>Comparative genomics of hydrocarbon-degrading Desulfosarcina strains.</title>
        <authorList>
            <person name="Watanabe M."/>
            <person name="Kojima H."/>
            <person name="Fukui M."/>
        </authorList>
    </citation>
    <scope>NUCLEOTIDE SEQUENCE [LARGE SCALE GENOMIC DNA]</scope>
    <source>
        <strain evidence="13">oXyS1</strain>
    </source>
</reference>
<comment type="pathway">
    <text evidence="1 9">Bacterial outer membrane biogenesis; LPS core biosynthesis.</text>
</comment>
<dbReference type="PANTHER" id="PTHR42755">
    <property type="entry name" value="3-DEOXY-MANNO-OCTULOSONATE CYTIDYLYLTRANSFERASE"/>
    <property type="match status" value="1"/>
</dbReference>
<dbReference type="GO" id="GO:0005886">
    <property type="term" value="C:plasma membrane"/>
    <property type="evidence" value="ECO:0007669"/>
    <property type="project" value="UniProtKB-SubCell"/>
</dbReference>
<feature type="transmembrane region" description="Helical" evidence="9">
    <location>
        <begin position="6"/>
        <end position="26"/>
    </location>
</feature>
<dbReference type="Gene3D" id="3.40.50.2000">
    <property type="entry name" value="Glycogen Phosphorylase B"/>
    <property type="match status" value="1"/>
</dbReference>
<comment type="subcellular location">
    <subcellularLocation>
        <location evidence="9">Cell membrane</location>
    </subcellularLocation>
</comment>
<evidence type="ECO:0000313" key="12">
    <source>
        <dbReference type="EMBL" id="BBO87824.1"/>
    </source>
</evidence>
<feature type="domain" description="3-deoxy-D-manno-octulosonic-acid transferase N-terminal" evidence="10">
    <location>
        <begin position="37"/>
        <end position="217"/>
    </location>
</feature>
<dbReference type="Proteomes" id="UP000422108">
    <property type="component" value="Chromosome"/>
</dbReference>
<dbReference type="PANTHER" id="PTHR42755:SF1">
    <property type="entry name" value="3-DEOXY-D-MANNO-OCTULOSONIC ACID TRANSFERASE, MITOCHONDRIAL-RELATED"/>
    <property type="match status" value="1"/>
</dbReference>
<comment type="similarity">
    <text evidence="9">Belongs to the glycosyltransferase group 1 family.</text>
</comment>
<keyword evidence="9" id="KW-1003">Cell membrane</keyword>
<feature type="site" description="Transition state stabilizer" evidence="8">
    <location>
        <position position="215"/>
    </location>
</feature>
<feature type="domain" description="Spore protein YkvP/CgeB glycosyl transferase-like" evidence="11">
    <location>
        <begin position="347"/>
        <end position="426"/>
    </location>
</feature>
<comment type="catalytic activity">
    <reaction evidence="6 9">
        <text>lipid IVA (E. coli) + CMP-3-deoxy-beta-D-manno-octulosonate = alpha-Kdo-(2-&gt;6)-lipid IVA (E. coli) + CMP + H(+)</text>
        <dbReference type="Rhea" id="RHEA:28066"/>
        <dbReference type="ChEBI" id="CHEBI:15378"/>
        <dbReference type="ChEBI" id="CHEBI:58603"/>
        <dbReference type="ChEBI" id="CHEBI:60364"/>
        <dbReference type="ChEBI" id="CHEBI:60377"/>
        <dbReference type="ChEBI" id="CHEBI:85987"/>
        <dbReference type="EC" id="2.4.99.12"/>
    </reaction>
</comment>
<name>A0A5K8A608_9BACT</name>
<comment type="function">
    <text evidence="9">Involved in lipopolysaccharide (LPS) biosynthesis. Catalyzes the transfer of 3-deoxy-D-manno-octulosonate (Kdo) residue(s) from CMP-Kdo to lipid IV(A), the tetraacyldisaccharide-1,4'-bisphosphate precursor of lipid A.</text>
</comment>
<evidence type="ECO:0000256" key="8">
    <source>
        <dbReference type="PIRSR" id="PIRSR639901-2"/>
    </source>
</evidence>
<evidence type="ECO:0000256" key="6">
    <source>
        <dbReference type="ARBA" id="ARBA00049183"/>
    </source>
</evidence>
<dbReference type="AlphaFoldDB" id="A0A5K8A608"/>
<feature type="site" description="Transition state stabilizer" evidence="8">
    <location>
        <position position="137"/>
    </location>
</feature>
<dbReference type="EC" id="2.4.99.12" evidence="2 9"/>
<dbReference type="UniPathway" id="UPA00958"/>
<keyword evidence="9" id="KW-0812">Transmembrane</keyword>
<dbReference type="SUPFAM" id="SSF53756">
    <property type="entry name" value="UDP-Glycosyltransferase/glycogen phosphorylase"/>
    <property type="match status" value="1"/>
</dbReference>
<organism evidence="12 13">
    <name type="scientific">Desulfosarcina ovata subsp. ovata</name>
    <dbReference type="NCBI Taxonomy" id="2752305"/>
    <lineage>
        <taxon>Bacteria</taxon>
        <taxon>Pseudomonadati</taxon>
        <taxon>Thermodesulfobacteriota</taxon>
        <taxon>Desulfobacteria</taxon>
        <taxon>Desulfobacterales</taxon>
        <taxon>Desulfosarcinaceae</taxon>
        <taxon>Desulfosarcina</taxon>
    </lineage>
</organism>
<evidence type="ECO:0000256" key="7">
    <source>
        <dbReference type="PIRSR" id="PIRSR639901-1"/>
    </source>
</evidence>
<dbReference type="Pfam" id="PF04413">
    <property type="entry name" value="Glycos_transf_N"/>
    <property type="match status" value="1"/>
</dbReference>
<evidence type="ECO:0000256" key="9">
    <source>
        <dbReference type="RuleBase" id="RU365103"/>
    </source>
</evidence>
<proteinExistence type="inferred from homology"/>
<dbReference type="InterPro" id="IPR039901">
    <property type="entry name" value="Kdotransferase"/>
</dbReference>
<evidence type="ECO:0000259" key="11">
    <source>
        <dbReference type="Pfam" id="PF13524"/>
    </source>
</evidence>
<dbReference type="InterPro" id="IPR055259">
    <property type="entry name" value="YkvP/CgeB_Glyco_trans-like"/>
</dbReference>
<dbReference type="GO" id="GO:0009245">
    <property type="term" value="P:lipid A biosynthetic process"/>
    <property type="evidence" value="ECO:0007669"/>
    <property type="project" value="TreeGrafter"/>
</dbReference>
<dbReference type="InterPro" id="IPR038107">
    <property type="entry name" value="Glycos_transf_N_sf"/>
</dbReference>
<sequence length="435" mass="47596">MNLFHLIYNGLTSGVALALLPLIWLAGKRNPRCQAALAQRLGHAPAASRFSSGGWPKIWIHAVSVGEVKVADAIIRALDDGGRKAAIVLTTTTATGQRYAARTLGHRATVCFAPLDLWSVTGRFLAFHRPDLLVCMETEIWPNWIVRTHRIGVPTVFLNGRISVRSIRSYLAIRPLFKPVLEKVAAFSMISDADARRIIALGAPAQKVLINGNVKMDARWADLDVAAVIKLKHLFAVDPQTPVFVAGSVRGAEIDVLLDVYGRLAAQIPGLVFIIAPRHIEKTSLIESLARERKIHCQRRTLLDQTGGQRQAPVLILDTIGELRQVYGLASVVFCGASLVSLGGQNVFEPAMWAKPVLYGPFMDDFTEARKVLEEHGGGICVNDESELTERACHLLSHPETARRIGRLARQAVLSSHGAAHRHAQVVLRQLLPDA</sequence>
<dbReference type="GO" id="GO:0009244">
    <property type="term" value="P:lipopolysaccharide core region biosynthetic process"/>
    <property type="evidence" value="ECO:0007669"/>
    <property type="project" value="UniProtKB-UniRule"/>
</dbReference>